<proteinExistence type="predicted"/>
<dbReference type="AlphaFoldDB" id="A0A0V0H772"/>
<name>A0A0V0H772_SOLCH</name>
<protein>
    <submittedName>
        <fullName evidence="1">Putative ovule protein</fullName>
    </submittedName>
</protein>
<evidence type="ECO:0000313" key="1">
    <source>
        <dbReference type="EMBL" id="JAP16223.1"/>
    </source>
</evidence>
<dbReference type="EMBL" id="GEDG01024112">
    <property type="protein sequence ID" value="JAP16223.1"/>
    <property type="molecule type" value="Transcribed_RNA"/>
</dbReference>
<sequence>MGLSFSISLVNHLLKCLGSMFFYVFLCSSQDVIWLTKDILLSWHIPDVNCFSLDNISPNIMLIHIRSTIEVRYDQPAGRYQFCI</sequence>
<accession>A0A0V0H772</accession>
<organism evidence="1">
    <name type="scientific">Solanum chacoense</name>
    <name type="common">Chaco potato</name>
    <dbReference type="NCBI Taxonomy" id="4108"/>
    <lineage>
        <taxon>Eukaryota</taxon>
        <taxon>Viridiplantae</taxon>
        <taxon>Streptophyta</taxon>
        <taxon>Embryophyta</taxon>
        <taxon>Tracheophyta</taxon>
        <taxon>Spermatophyta</taxon>
        <taxon>Magnoliopsida</taxon>
        <taxon>eudicotyledons</taxon>
        <taxon>Gunneridae</taxon>
        <taxon>Pentapetalae</taxon>
        <taxon>asterids</taxon>
        <taxon>lamiids</taxon>
        <taxon>Solanales</taxon>
        <taxon>Solanaceae</taxon>
        <taxon>Solanoideae</taxon>
        <taxon>Solaneae</taxon>
        <taxon>Solanum</taxon>
    </lineage>
</organism>
<reference evidence="1" key="1">
    <citation type="submission" date="2015-12" db="EMBL/GenBank/DDBJ databases">
        <title>Gene expression during late stages of embryo sac development: a critical building block for successful pollen-pistil interactions.</title>
        <authorList>
            <person name="Liu Y."/>
            <person name="Joly V."/>
            <person name="Sabar M."/>
            <person name="Matton D.P."/>
        </authorList>
    </citation>
    <scope>NUCLEOTIDE SEQUENCE</scope>
</reference>